<reference evidence="7 8" key="1">
    <citation type="submission" date="2016-03" db="EMBL/GenBank/DDBJ databases">
        <title>Draft Genome Assembly of Pseudomonas putida strain CBF10-2.</title>
        <authorList>
            <person name="Iyer R.S."/>
            <person name="Damania A."/>
        </authorList>
    </citation>
    <scope>NUCLEOTIDE SEQUENCE [LARGE SCALE GENOMIC DNA]</scope>
    <source>
        <strain evidence="7 8">CBF10-2</strain>
    </source>
</reference>
<keyword evidence="4" id="KW-0281">Fimbrium</keyword>
<name>A0A177SV51_PSEPU</name>
<comment type="subcellular location">
    <subcellularLocation>
        <location evidence="1">Fimbrium</location>
    </subcellularLocation>
</comment>
<dbReference type="GO" id="GO:0043709">
    <property type="term" value="P:cell adhesion involved in single-species biofilm formation"/>
    <property type="evidence" value="ECO:0007669"/>
    <property type="project" value="TreeGrafter"/>
</dbReference>
<gene>
    <name evidence="7" type="ORF">AYO28_10015</name>
</gene>
<accession>A0A177SV51</accession>
<evidence type="ECO:0000259" key="6">
    <source>
        <dbReference type="Pfam" id="PF00419"/>
    </source>
</evidence>
<feature type="signal peptide" evidence="5">
    <location>
        <begin position="1"/>
        <end position="19"/>
    </location>
</feature>
<evidence type="ECO:0000256" key="3">
    <source>
        <dbReference type="ARBA" id="ARBA00022729"/>
    </source>
</evidence>
<dbReference type="Pfam" id="PF00419">
    <property type="entry name" value="Fimbrial"/>
    <property type="match status" value="1"/>
</dbReference>
<dbReference type="InterPro" id="IPR008966">
    <property type="entry name" value="Adhesion_dom_sf"/>
</dbReference>
<feature type="domain" description="Fimbrial-type adhesion" evidence="6">
    <location>
        <begin position="24"/>
        <end position="182"/>
    </location>
</feature>
<evidence type="ECO:0000313" key="8">
    <source>
        <dbReference type="Proteomes" id="UP000077752"/>
    </source>
</evidence>
<dbReference type="GO" id="GO:0009289">
    <property type="term" value="C:pilus"/>
    <property type="evidence" value="ECO:0007669"/>
    <property type="project" value="UniProtKB-SubCell"/>
</dbReference>
<evidence type="ECO:0000256" key="1">
    <source>
        <dbReference type="ARBA" id="ARBA00004561"/>
    </source>
</evidence>
<dbReference type="InterPro" id="IPR000259">
    <property type="entry name" value="Adhesion_dom_fimbrial"/>
</dbReference>
<evidence type="ECO:0000256" key="5">
    <source>
        <dbReference type="SAM" id="SignalP"/>
    </source>
</evidence>
<dbReference type="InterPro" id="IPR050263">
    <property type="entry name" value="Bact_Fimbrial_Adh_Pro"/>
</dbReference>
<proteinExistence type="inferred from homology"/>
<sequence length="183" mass="18073">MKRTFLAAALLLAGTSAFANTGTINFNGKINGSTCPIEIVNPDSGAVGNLVQMGAPRVADFPNLGAEAGGRSFSMRVPGGAACGIDPENPNTATVTFTGVQGGAGADNSLYAIKTVGGAATGVAVALKDRSGNPVKNGEASAAYPLNAAGATEMFFTAVYKSTAAAVTPGAADADVSFVVNIN</sequence>
<feature type="chain" id="PRO_5008073993" evidence="5">
    <location>
        <begin position="20"/>
        <end position="183"/>
    </location>
</feature>
<dbReference type="Gene3D" id="2.60.40.1090">
    <property type="entry name" value="Fimbrial-type adhesion domain"/>
    <property type="match status" value="1"/>
</dbReference>
<organism evidence="7 8">
    <name type="scientific">Pseudomonas putida</name>
    <name type="common">Arthrobacter siderocapsulatus</name>
    <dbReference type="NCBI Taxonomy" id="303"/>
    <lineage>
        <taxon>Bacteria</taxon>
        <taxon>Pseudomonadati</taxon>
        <taxon>Pseudomonadota</taxon>
        <taxon>Gammaproteobacteria</taxon>
        <taxon>Pseudomonadales</taxon>
        <taxon>Pseudomonadaceae</taxon>
        <taxon>Pseudomonas</taxon>
    </lineage>
</organism>
<dbReference type="PANTHER" id="PTHR33420:SF3">
    <property type="entry name" value="FIMBRIAL SUBUNIT ELFA"/>
    <property type="match status" value="1"/>
</dbReference>
<keyword evidence="3 5" id="KW-0732">Signal</keyword>
<comment type="similarity">
    <text evidence="2">Belongs to the fimbrial protein family.</text>
</comment>
<evidence type="ECO:0000313" key="7">
    <source>
        <dbReference type="EMBL" id="OAI94191.1"/>
    </source>
</evidence>
<dbReference type="SUPFAM" id="SSF49401">
    <property type="entry name" value="Bacterial adhesins"/>
    <property type="match status" value="1"/>
</dbReference>
<protein>
    <submittedName>
        <fullName evidence="7">Pilus assembly protein</fullName>
    </submittedName>
</protein>
<dbReference type="PANTHER" id="PTHR33420">
    <property type="entry name" value="FIMBRIAL SUBUNIT ELFA-RELATED"/>
    <property type="match status" value="1"/>
</dbReference>
<evidence type="ECO:0000256" key="4">
    <source>
        <dbReference type="ARBA" id="ARBA00023263"/>
    </source>
</evidence>
<comment type="caution">
    <text evidence="7">The sequence shown here is derived from an EMBL/GenBank/DDBJ whole genome shotgun (WGS) entry which is preliminary data.</text>
</comment>
<dbReference type="EMBL" id="LUCV01000007">
    <property type="protein sequence ID" value="OAI94191.1"/>
    <property type="molecule type" value="Genomic_DNA"/>
</dbReference>
<dbReference type="AlphaFoldDB" id="A0A177SV51"/>
<dbReference type="RefSeq" id="WP_064301808.1">
    <property type="nucleotide sequence ID" value="NZ_LUCV01000007.1"/>
</dbReference>
<dbReference type="Proteomes" id="UP000077752">
    <property type="component" value="Unassembled WGS sequence"/>
</dbReference>
<dbReference type="InterPro" id="IPR036937">
    <property type="entry name" value="Adhesion_dom_fimbrial_sf"/>
</dbReference>
<evidence type="ECO:0000256" key="2">
    <source>
        <dbReference type="ARBA" id="ARBA00006671"/>
    </source>
</evidence>